<accession>A0A841K532</accession>
<name>A0A841K532_9HYPH</name>
<keyword evidence="2" id="KW-1185">Reference proteome</keyword>
<dbReference type="EMBL" id="JACHEH010000002">
    <property type="protein sequence ID" value="MBB6167617.1"/>
    <property type="molecule type" value="Genomic_DNA"/>
</dbReference>
<dbReference type="AlphaFoldDB" id="A0A841K532"/>
<evidence type="ECO:0000313" key="1">
    <source>
        <dbReference type="EMBL" id="MBB6167617.1"/>
    </source>
</evidence>
<evidence type="ECO:0000313" key="2">
    <source>
        <dbReference type="Proteomes" id="UP000588017"/>
    </source>
</evidence>
<proteinExistence type="predicted"/>
<comment type="caution">
    <text evidence="1">The sequence shown here is derived from an EMBL/GenBank/DDBJ whole genome shotgun (WGS) entry which is preliminary data.</text>
</comment>
<dbReference type="RefSeq" id="WP_183333273.1">
    <property type="nucleotide sequence ID" value="NZ_BMHX01000002.1"/>
</dbReference>
<gene>
    <name evidence="1" type="ORF">HNQ73_001235</name>
</gene>
<sequence>MSLPTWSDDELRVPGRDGELRTILRAVPVIYDLLRYTYGVWLPHDPQHADSLVRLHGALIIMSLADLPVQEQRPVARRLAGLMRACGLTAHHIRQLDAAVALELMAVVRAQNRCSQRRQRHLVSVIASRLGAMDSRAAAAAAA</sequence>
<organism evidence="1 2">
    <name type="scientific">Chelatococcus composti</name>
    <dbReference type="NCBI Taxonomy" id="1743235"/>
    <lineage>
        <taxon>Bacteria</taxon>
        <taxon>Pseudomonadati</taxon>
        <taxon>Pseudomonadota</taxon>
        <taxon>Alphaproteobacteria</taxon>
        <taxon>Hyphomicrobiales</taxon>
        <taxon>Chelatococcaceae</taxon>
        <taxon>Chelatococcus</taxon>
    </lineage>
</organism>
<protein>
    <submittedName>
        <fullName evidence="1">Uncharacterized protein</fullName>
    </submittedName>
</protein>
<dbReference type="Proteomes" id="UP000588017">
    <property type="component" value="Unassembled WGS sequence"/>
</dbReference>
<reference evidence="1 2" key="1">
    <citation type="submission" date="2020-08" db="EMBL/GenBank/DDBJ databases">
        <title>Genomic Encyclopedia of Type Strains, Phase IV (KMG-IV): sequencing the most valuable type-strain genomes for metagenomic binning, comparative biology and taxonomic classification.</title>
        <authorList>
            <person name="Goeker M."/>
        </authorList>
    </citation>
    <scope>NUCLEOTIDE SEQUENCE [LARGE SCALE GENOMIC DNA]</scope>
    <source>
        <strain evidence="1 2">DSM 101465</strain>
    </source>
</reference>